<keyword evidence="1" id="KW-1133">Transmembrane helix</keyword>
<dbReference type="Proteomes" id="UP001231518">
    <property type="component" value="Chromosome 25"/>
</dbReference>
<name>A0AAD8DMI1_MYTSE</name>
<accession>A0AAD8DMI1</accession>
<protein>
    <submittedName>
        <fullName evidence="2">Uncharacterized protein</fullName>
    </submittedName>
</protein>
<dbReference type="AlphaFoldDB" id="A0AAD8DMI1"/>
<keyword evidence="1" id="KW-0472">Membrane</keyword>
<organism evidence="2 3">
    <name type="scientific">Mythimna separata</name>
    <name type="common">Oriental armyworm</name>
    <name type="synonym">Pseudaletia separata</name>
    <dbReference type="NCBI Taxonomy" id="271217"/>
    <lineage>
        <taxon>Eukaryota</taxon>
        <taxon>Metazoa</taxon>
        <taxon>Ecdysozoa</taxon>
        <taxon>Arthropoda</taxon>
        <taxon>Hexapoda</taxon>
        <taxon>Insecta</taxon>
        <taxon>Pterygota</taxon>
        <taxon>Neoptera</taxon>
        <taxon>Endopterygota</taxon>
        <taxon>Lepidoptera</taxon>
        <taxon>Glossata</taxon>
        <taxon>Ditrysia</taxon>
        <taxon>Noctuoidea</taxon>
        <taxon>Noctuidae</taxon>
        <taxon>Noctuinae</taxon>
        <taxon>Hadenini</taxon>
        <taxon>Mythimna</taxon>
    </lineage>
</organism>
<evidence type="ECO:0000256" key="1">
    <source>
        <dbReference type="SAM" id="Phobius"/>
    </source>
</evidence>
<reference evidence="2" key="1">
    <citation type="submission" date="2023-03" db="EMBL/GenBank/DDBJ databases">
        <title>Chromosome-level genomes of two armyworms, Mythimna separata and Mythimna loreyi, provide insights into the biosynthesis and reception of sex pheromones.</title>
        <authorList>
            <person name="Zhao H."/>
        </authorList>
    </citation>
    <scope>NUCLEOTIDE SEQUENCE</scope>
    <source>
        <strain evidence="2">BeijingLab</strain>
        <tissue evidence="2">Pupa</tissue>
    </source>
</reference>
<keyword evidence="3" id="KW-1185">Reference proteome</keyword>
<feature type="transmembrane region" description="Helical" evidence="1">
    <location>
        <begin position="121"/>
        <end position="140"/>
    </location>
</feature>
<dbReference type="EMBL" id="JARGEI010000026">
    <property type="protein sequence ID" value="KAJ8708525.1"/>
    <property type="molecule type" value="Genomic_DNA"/>
</dbReference>
<evidence type="ECO:0000313" key="3">
    <source>
        <dbReference type="Proteomes" id="UP001231518"/>
    </source>
</evidence>
<comment type="caution">
    <text evidence="2">The sequence shown here is derived from an EMBL/GenBank/DDBJ whole genome shotgun (WGS) entry which is preliminary data.</text>
</comment>
<proteinExistence type="predicted"/>
<keyword evidence="1" id="KW-0812">Transmembrane</keyword>
<gene>
    <name evidence="2" type="ORF">PYW07_010650</name>
</gene>
<sequence>MDLHMGHSDPFPTQVFEILFNTKRHDSTDRPRRPFLEMSTETPRHKHRMFTLLHNRPYFPFSERRTGVWQYPRETTLTPAVERTSTTRRPWSDGPWRPTTTVGPATTIHLVNNSSGLEKCLWVALGGIAVLILMAFFMKLGKPIRRVRRHLSNTRTSPANSDGNLDMGSHVRLVDMYERGAGAACPDPPPPYTECVTSQGDEEPPPRYSASFDDYKHVEPQVHGLQQKDNAENELSENGVKVETVPCNDSDDITAGKTTVLVFDNGRIVERLKLNRNANNSETGVERNVDVEEESIASNLLLRSRV</sequence>
<evidence type="ECO:0000313" key="2">
    <source>
        <dbReference type="EMBL" id="KAJ8708525.1"/>
    </source>
</evidence>